<evidence type="ECO:0000256" key="1">
    <source>
        <dbReference type="ARBA" id="ARBA00006484"/>
    </source>
</evidence>
<feature type="domain" description="Ketoreductase" evidence="3">
    <location>
        <begin position="16"/>
        <end position="186"/>
    </location>
</feature>
<dbReference type="SMART" id="SM00822">
    <property type="entry name" value="PKS_KR"/>
    <property type="match status" value="1"/>
</dbReference>
<evidence type="ECO:0000256" key="2">
    <source>
        <dbReference type="ARBA" id="ARBA00023002"/>
    </source>
</evidence>
<sequence length="250" mass="26050">MADMDGNPATGAPKGTELLLIGGSGGIGSALAQRLAREGFRSIVLASRQPAPVDVAMAAIAHETVDVSDLASVQGLAARLQGRDLRAVINCAGVNGNQSLFTDGDTGTARREMEVNYFGMMHVGLVFGPLLAARGGGTLMTVLSLLSHASLPQMATYCASKAAAHSLNQSLRAQLRTQGVRVCGVYPSAIDTRMSRDLQVQKMSPGELADAMADFLQGGDEDLFPGEAAKAHEAWRQDPVGFQQAMAAAP</sequence>
<protein>
    <submittedName>
        <fullName evidence="4">SDR family NAD(P)-dependent oxidoreductase</fullName>
    </submittedName>
</protein>
<dbReference type="InterPro" id="IPR036291">
    <property type="entry name" value="NAD(P)-bd_dom_sf"/>
</dbReference>
<reference evidence="4 5" key="1">
    <citation type="submission" date="2020-12" db="EMBL/GenBank/DDBJ databases">
        <title>FDA dAtabase for Regulatory Grade micrObial Sequences (FDA-ARGOS): Supporting development and validation of Infectious Disease Dx tests.</title>
        <authorList>
            <person name="Sproer C."/>
            <person name="Gronow S."/>
            <person name="Severitt S."/>
            <person name="Schroder I."/>
            <person name="Tallon L."/>
            <person name="Sadzewicz L."/>
            <person name="Zhao X."/>
            <person name="Boylan J."/>
            <person name="Ott S."/>
            <person name="Bowen H."/>
            <person name="Vavikolanu K."/>
            <person name="Mehta A."/>
            <person name="Aluvathingal J."/>
            <person name="Nadendla S."/>
            <person name="Lowell S."/>
            <person name="Myers T."/>
            <person name="Yan Y."/>
            <person name="Sichtig H."/>
        </authorList>
    </citation>
    <scope>NUCLEOTIDE SEQUENCE [LARGE SCALE GENOMIC DNA]</scope>
    <source>
        <strain evidence="4 5">FDAARGOS_909</strain>
    </source>
</reference>
<dbReference type="InterPro" id="IPR020904">
    <property type="entry name" value="Sc_DH/Rdtase_CS"/>
</dbReference>
<gene>
    <name evidence="4" type="ORF">I6G66_10350</name>
</gene>
<evidence type="ECO:0000313" key="5">
    <source>
        <dbReference type="Proteomes" id="UP000594778"/>
    </source>
</evidence>
<organism evidence="4 5">
    <name type="scientific">Delftia acidovorans</name>
    <name type="common">Pseudomonas acidovorans</name>
    <name type="synonym">Comamonas acidovorans</name>
    <dbReference type="NCBI Taxonomy" id="80866"/>
    <lineage>
        <taxon>Bacteria</taxon>
        <taxon>Pseudomonadati</taxon>
        <taxon>Pseudomonadota</taxon>
        <taxon>Betaproteobacteria</taxon>
        <taxon>Burkholderiales</taxon>
        <taxon>Comamonadaceae</taxon>
        <taxon>Delftia</taxon>
    </lineage>
</organism>
<dbReference type="PANTHER" id="PTHR44196:SF1">
    <property type="entry name" value="DEHYDROGENASE_REDUCTASE SDR FAMILY MEMBER 7B"/>
    <property type="match status" value="1"/>
</dbReference>
<dbReference type="PANTHER" id="PTHR44196">
    <property type="entry name" value="DEHYDROGENASE/REDUCTASE SDR FAMILY MEMBER 7B"/>
    <property type="match status" value="1"/>
</dbReference>
<dbReference type="Pfam" id="PF00106">
    <property type="entry name" value="adh_short"/>
    <property type="match status" value="1"/>
</dbReference>
<proteinExistence type="inferred from homology"/>
<evidence type="ECO:0000313" key="4">
    <source>
        <dbReference type="EMBL" id="QPS10363.1"/>
    </source>
</evidence>
<comment type="similarity">
    <text evidence="1">Belongs to the short-chain dehydrogenases/reductases (SDR) family.</text>
</comment>
<dbReference type="EMBL" id="CP065668">
    <property type="protein sequence ID" value="QPS10363.1"/>
    <property type="molecule type" value="Genomic_DNA"/>
</dbReference>
<name>A0A7T2W1H6_DELAC</name>
<accession>A0A7T2W1H6</accession>
<dbReference type="InterPro" id="IPR057326">
    <property type="entry name" value="KR_dom"/>
</dbReference>
<dbReference type="PROSITE" id="PS00061">
    <property type="entry name" value="ADH_SHORT"/>
    <property type="match status" value="1"/>
</dbReference>
<dbReference type="GO" id="GO:0016491">
    <property type="term" value="F:oxidoreductase activity"/>
    <property type="evidence" value="ECO:0007669"/>
    <property type="project" value="UniProtKB-KW"/>
</dbReference>
<dbReference type="GO" id="GO:0016020">
    <property type="term" value="C:membrane"/>
    <property type="evidence" value="ECO:0007669"/>
    <property type="project" value="TreeGrafter"/>
</dbReference>
<dbReference type="PRINTS" id="PR00081">
    <property type="entry name" value="GDHRDH"/>
</dbReference>
<dbReference type="Proteomes" id="UP000594778">
    <property type="component" value="Chromosome"/>
</dbReference>
<dbReference type="SUPFAM" id="SSF51735">
    <property type="entry name" value="NAD(P)-binding Rossmann-fold domains"/>
    <property type="match status" value="1"/>
</dbReference>
<evidence type="ECO:0000259" key="3">
    <source>
        <dbReference type="SMART" id="SM00822"/>
    </source>
</evidence>
<dbReference type="Gene3D" id="3.40.50.720">
    <property type="entry name" value="NAD(P)-binding Rossmann-like Domain"/>
    <property type="match status" value="1"/>
</dbReference>
<keyword evidence="2" id="KW-0560">Oxidoreductase</keyword>
<dbReference type="AlphaFoldDB" id="A0A7T2W1H6"/>
<dbReference type="RefSeq" id="WP_197956897.1">
    <property type="nucleotide sequence ID" value="NZ_CP065668.1"/>
</dbReference>
<dbReference type="InterPro" id="IPR002347">
    <property type="entry name" value="SDR_fam"/>
</dbReference>